<proteinExistence type="inferred from homology"/>
<dbReference type="AlphaFoldDB" id="A0AAV1TPC7"/>
<evidence type="ECO:0000313" key="5">
    <source>
        <dbReference type="Proteomes" id="UP001162060"/>
    </source>
</evidence>
<protein>
    <recommendedName>
        <fullName evidence="3">D-isomer specific 2-hydroxyacid dehydrogenase NAD-binding domain-containing protein</fullName>
    </recommendedName>
</protein>
<dbReference type="GO" id="GO:0016618">
    <property type="term" value="F:hydroxypyruvate reductase [NAD(P)H] activity"/>
    <property type="evidence" value="ECO:0007669"/>
    <property type="project" value="TreeGrafter"/>
</dbReference>
<dbReference type="PROSITE" id="PS00671">
    <property type="entry name" value="D_2_HYDROXYACID_DH_3"/>
    <property type="match status" value="1"/>
</dbReference>
<dbReference type="PANTHER" id="PTHR10996:SF257">
    <property type="entry name" value="GLYOXYLATE REDUCTASE 1"/>
    <property type="match status" value="1"/>
</dbReference>
<evidence type="ECO:0000256" key="2">
    <source>
        <dbReference type="ARBA" id="ARBA00023002"/>
    </source>
</evidence>
<feature type="domain" description="D-isomer specific 2-hydroxyacid dehydrogenase NAD-binding" evidence="3">
    <location>
        <begin position="29"/>
        <end position="213"/>
    </location>
</feature>
<dbReference type="InterPro" id="IPR029753">
    <property type="entry name" value="D-isomer_DH_CS"/>
</dbReference>
<sequence length="245" mass="26322">MWMLVDRSRDVQVGYTPGVLDVSTAETAVALTFATKRRLIECATSAKAGEWGVWQPFKYCGSDVTGSTVGVIGLGRIGTTYARMMKNGFNCRILYTGPREKPDNVKPLGGDPNSVKFVDMPMLLRESDIVSLHQPLTDATRSSIGARELESMRSDTVLINTGRGELVDQNALVRALTAKSIAAAGLDVTTPEPLSPSHPLFSLKNCVVMPHIGSATIKTRRVMADIAVANPIAGIRGEKLPHGVC</sequence>
<dbReference type="PANTHER" id="PTHR10996">
    <property type="entry name" value="2-HYDROXYACID DEHYDROGENASE-RELATED"/>
    <property type="match status" value="1"/>
</dbReference>
<dbReference type="GO" id="GO:0051287">
    <property type="term" value="F:NAD binding"/>
    <property type="evidence" value="ECO:0007669"/>
    <property type="project" value="InterPro"/>
</dbReference>
<gene>
    <name evidence="4" type="ORF">PM001_LOCUS9399</name>
</gene>
<dbReference type="Proteomes" id="UP001162060">
    <property type="component" value="Unassembled WGS sequence"/>
</dbReference>
<evidence type="ECO:0000313" key="4">
    <source>
        <dbReference type="EMBL" id="CAK7924249.1"/>
    </source>
</evidence>
<name>A0AAV1TPC7_9STRA</name>
<comment type="caution">
    <text evidence="4">The sequence shown here is derived from an EMBL/GenBank/DDBJ whole genome shotgun (WGS) entry which is preliminary data.</text>
</comment>
<dbReference type="InterPro" id="IPR050223">
    <property type="entry name" value="D-isomer_2-hydroxyacid_DH"/>
</dbReference>
<dbReference type="Pfam" id="PF02826">
    <property type="entry name" value="2-Hacid_dh_C"/>
    <property type="match status" value="1"/>
</dbReference>
<keyword evidence="2" id="KW-0560">Oxidoreductase</keyword>
<evidence type="ECO:0000259" key="3">
    <source>
        <dbReference type="Pfam" id="PF02826"/>
    </source>
</evidence>
<evidence type="ECO:0000256" key="1">
    <source>
        <dbReference type="ARBA" id="ARBA00005854"/>
    </source>
</evidence>
<dbReference type="GO" id="GO:0005829">
    <property type="term" value="C:cytosol"/>
    <property type="evidence" value="ECO:0007669"/>
    <property type="project" value="TreeGrafter"/>
</dbReference>
<dbReference type="GO" id="GO:0030267">
    <property type="term" value="F:glyoxylate reductase (NADPH) activity"/>
    <property type="evidence" value="ECO:0007669"/>
    <property type="project" value="TreeGrafter"/>
</dbReference>
<dbReference type="InterPro" id="IPR006140">
    <property type="entry name" value="D-isomer_DH_NAD-bd"/>
</dbReference>
<dbReference type="EMBL" id="CAKLBY020000073">
    <property type="protein sequence ID" value="CAK7924249.1"/>
    <property type="molecule type" value="Genomic_DNA"/>
</dbReference>
<accession>A0AAV1TPC7</accession>
<comment type="similarity">
    <text evidence="1">Belongs to the D-isomer specific 2-hydroxyacid dehydrogenase family.</text>
</comment>
<dbReference type="InterPro" id="IPR036291">
    <property type="entry name" value="NAD(P)-bd_dom_sf"/>
</dbReference>
<reference evidence="4" key="1">
    <citation type="submission" date="2024-01" db="EMBL/GenBank/DDBJ databases">
        <authorList>
            <person name="Webb A."/>
        </authorList>
    </citation>
    <scope>NUCLEOTIDE SEQUENCE</scope>
    <source>
        <strain evidence="4">Pm1</strain>
    </source>
</reference>
<dbReference type="FunFam" id="3.40.50.720:FF:000026">
    <property type="entry name" value="Glyoxylate/hydroxypyruvate reductase B"/>
    <property type="match status" value="1"/>
</dbReference>
<organism evidence="4 5">
    <name type="scientific">Peronospora matthiolae</name>
    <dbReference type="NCBI Taxonomy" id="2874970"/>
    <lineage>
        <taxon>Eukaryota</taxon>
        <taxon>Sar</taxon>
        <taxon>Stramenopiles</taxon>
        <taxon>Oomycota</taxon>
        <taxon>Peronosporomycetes</taxon>
        <taxon>Peronosporales</taxon>
        <taxon>Peronosporaceae</taxon>
        <taxon>Peronospora</taxon>
    </lineage>
</organism>
<dbReference type="SUPFAM" id="SSF51735">
    <property type="entry name" value="NAD(P)-binding Rossmann-fold domains"/>
    <property type="match status" value="1"/>
</dbReference>
<dbReference type="Gene3D" id="3.40.50.720">
    <property type="entry name" value="NAD(P)-binding Rossmann-like Domain"/>
    <property type="match status" value="2"/>
</dbReference>